<dbReference type="InterPro" id="IPR033121">
    <property type="entry name" value="PEPTIDASE_A1"/>
</dbReference>
<name>A0A9P5RYT7_9FUNG</name>
<evidence type="ECO:0000259" key="5">
    <source>
        <dbReference type="PROSITE" id="PS51767"/>
    </source>
</evidence>
<evidence type="ECO:0000313" key="6">
    <source>
        <dbReference type="EMBL" id="KAF9151001.1"/>
    </source>
</evidence>
<comment type="similarity">
    <text evidence="1">Belongs to the peptidase A1 family.</text>
</comment>
<keyword evidence="6" id="KW-0378">Hydrolase</keyword>
<dbReference type="AlphaFoldDB" id="A0A9P5RYT7"/>
<accession>A0A9P5RYT7</accession>
<evidence type="ECO:0000256" key="3">
    <source>
        <dbReference type="PIRSR" id="PIRSR601461-2"/>
    </source>
</evidence>
<feature type="active site" evidence="2">
    <location>
        <position position="95"/>
    </location>
</feature>
<proteinExistence type="inferred from homology"/>
<dbReference type="InterPro" id="IPR001461">
    <property type="entry name" value="Aspartic_peptidase_A1"/>
</dbReference>
<dbReference type="Gene3D" id="2.60.40.1960">
    <property type="match status" value="1"/>
</dbReference>
<keyword evidence="4" id="KW-0732">Signal</keyword>
<feature type="disulfide bond" evidence="3">
    <location>
        <begin position="108"/>
        <end position="113"/>
    </location>
</feature>
<keyword evidence="7" id="KW-1185">Reference proteome</keyword>
<feature type="signal peptide" evidence="4">
    <location>
        <begin position="1"/>
        <end position="19"/>
    </location>
</feature>
<dbReference type="Gene3D" id="2.40.70.10">
    <property type="entry name" value="Acid Proteases"/>
    <property type="match status" value="2"/>
</dbReference>
<dbReference type="OrthoDB" id="771136at2759"/>
<evidence type="ECO:0000256" key="1">
    <source>
        <dbReference type="ARBA" id="ARBA00007447"/>
    </source>
</evidence>
<reference evidence="6" key="1">
    <citation type="journal article" date="2020" name="Fungal Divers.">
        <title>Resolving the Mortierellaceae phylogeny through synthesis of multi-gene phylogenetics and phylogenomics.</title>
        <authorList>
            <person name="Vandepol N."/>
            <person name="Liber J."/>
            <person name="Desiro A."/>
            <person name="Na H."/>
            <person name="Kennedy M."/>
            <person name="Barry K."/>
            <person name="Grigoriev I.V."/>
            <person name="Miller A.N."/>
            <person name="O'Donnell K."/>
            <person name="Stajich J.E."/>
            <person name="Bonito G."/>
        </authorList>
    </citation>
    <scope>NUCLEOTIDE SEQUENCE</scope>
    <source>
        <strain evidence="6">NRRL 6426</strain>
    </source>
</reference>
<dbReference type="PROSITE" id="PS51767">
    <property type="entry name" value="PEPTIDASE_A1"/>
    <property type="match status" value="1"/>
</dbReference>
<gene>
    <name evidence="6" type="primary">PEP2_4</name>
    <name evidence="6" type="ORF">BG015_007193</name>
</gene>
<dbReference type="GO" id="GO:0004190">
    <property type="term" value="F:aspartic-type endopeptidase activity"/>
    <property type="evidence" value="ECO:0007669"/>
    <property type="project" value="InterPro"/>
</dbReference>
<dbReference type="PRINTS" id="PR00792">
    <property type="entry name" value="PEPSIN"/>
</dbReference>
<feature type="active site" evidence="2">
    <location>
        <position position="287"/>
    </location>
</feature>
<dbReference type="Proteomes" id="UP000748756">
    <property type="component" value="Unassembled WGS sequence"/>
</dbReference>
<keyword evidence="3" id="KW-1015">Disulfide bond</keyword>
<dbReference type="Pfam" id="PF00026">
    <property type="entry name" value="Asp"/>
    <property type="match status" value="1"/>
</dbReference>
<dbReference type="SUPFAM" id="SSF50630">
    <property type="entry name" value="Acid proteases"/>
    <property type="match status" value="1"/>
</dbReference>
<dbReference type="GO" id="GO:0006508">
    <property type="term" value="P:proteolysis"/>
    <property type="evidence" value="ECO:0007669"/>
    <property type="project" value="UniProtKB-KW"/>
</dbReference>
<evidence type="ECO:0000313" key="7">
    <source>
        <dbReference type="Proteomes" id="UP000748756"/>
    </source>
</evidence>
<comment type="caution">
    <text evidence="6">The sequence shown here is derived from an EMBL/GenBank/DDBJ whole genome shotgun (WGS) entry which is preliminary data.</text>
</comment>
<feature type="domain" description="Peptidase A1" evidence="5">
    <location>
        <begin position="77"/>
        <end position="403"/>
    </location>
</feature>
<evidence type="ECO:0000256" key="4">
    <source>
        <dbReference type="SAM" id="SignalP"/>
    </source>
</evidence>
<sequence length="406" mass="45070">MKSSVLITGLLSLIVASQAEMLRLQLHHVGENPIIDAFHSLTSVSNFDASQVPFSRQQQLQQKGFRGSIPMRGYYRQIAVIELGNPPQSFRAALDLASSNTYVVSSQCIQATCINNRKYNASASSTNHRDGRTFSIPGTTNGIISQDTLYIAGAEVPHQEFGEAFSFYAFAPGFLGFDASLGLAYDGDKRDGNSVTGRISVVRNFLANRQIGQPVFTLYLGSSRPNAPSGELTIGGLEHRRFSGAFSWHGVVKRGQWIVSVKGAAFKHGDRVSRIDFNRIEAPTLVDPDYSLILLANQPAYYVNERLGAYSESKKEQYRRRCEGIEELTPVAVWIDRSYYWFTPQEAFIRAADGVTCISIFQEISFVSDEERHGRGYEAILGAVFLKKYYSAYDYGSHRVGFALAT</sequence>
<keyword evidence="6" id="KW-0645">Protease</keyword>
<evidence type="ECO:0000256" key="2">
    <source>
        <dbReference type="PIRSR" id="PIRSR601461-1"/>
    </source>
</evidence>
<dbReference type="PANTHER" id="PTHR47966">
    <property type="entry name" value="BETA-SITE APP-CLEAVING ENZYME, ISOFORM A-RELATED"/>
    <property type="match status" value="1"/>
</dbReference>
<feature type="chain" id="PRO_5040244200" evidence="4">
    <location>
        <begin position="20"/>
        <end position="406"/>
    </location>
</feature>
<dbReference type="PANTHER" id="PTHR47966:SF51">
    <property type="entry name" value="BETA-SITE APP-CLEAVING ENZYME, ISOFORM A-RELATED"/>
    <property type="match status" value="1"/>
</dbReference>
<dbReference type="InterPro" id="IPR021109">
    <property type="entry name" value="Peptidase_aspartic_dom_sf"/>
</dbReference>
<dbReference type="EMBL" id="JAAAUQ010000362">
    <property type="protein sequence ID" value="KAF9151001.1"/>
    <property type="molecule type" value="Genomic_DNA"/>
</dbReference>
<protein>
    <submittedName>
        <fullName evidence="6">Vacuolar protease A</fullName>
    </submittedName>
</protein>
<organism evidence="6 7">
    <name type="scientific">Linnemannia schmuckeri</name>
    <dbReference type="NCBI Taxonomy" id="64567"/>
    <lineage>
        <taxon>Eukaryota</taxon>
        <taxon>Fungi</taxon>
        <taxon>Fungi incertae sedis</taxon>
        <taxon>Mucoromycota</taxon>
        <taxon>Mortierellomycotina</taxon>
        <taxon>Mortierellomycetes</taxon>
        <taxon>Mortierellales</taxon>
        <taxon>Mortierellaceae</taxon>
        <taxon>Linnemannia</taxon>
    </lineage>
</organism>